<accession>A0A8S0YM35</accession>
<evidence type="ECO:0000256" key="1">
    <source>
        <dbReference type="SAM" id="MobiDB-lite"/>
    </source>
</evidence>
<protein>
    <submittedName>
        <fullName evidence="2">Uncharacterized protein</fullName>
    </submittedName>
</protein>
<dbReference type="EMBL" id="CADEBD010000036">
    <property type="protein sequence ID" value="CAB3220109.1"/>
    <property type="molecule type" value="Genomic_DNA"/>
</dbReference>
<dbReference type="Proteomes" id="UP000494256">
    <property type="component" value="Unassembled WGS sequence"/>
</dbReference>
<feature type="compositionally biased region" description="Basic and acidic residues" evidence="1">
    <location>
        <begin position="296"/>
        <end position="305"/>
    </location>
</feature>
<evidence type="ECO:0000313" key="2">
    <source>
        <dbReference type="EMBL" id="CAB3220109.1"/>
    </source>
</evidence>
<proteinExistence type="predicted"/>
<organism evidence="2 3">
    <name type="scientific">Arctia plantaginis</name>
    <name type="common">Wood tiger moth</name>
    <name type="synonym">Phalaena plantaginis</name>
    <dbReference type="NCBI Taxonomy" id="874455"/>
    <lineage>
        <taxon>Eukaryota</taxon>
        <taxon>Metazoa</taxon>
        <taxon>Ecdysozoa</taxon>
        <taxon>Arthropoda</taxon>
        <taxon>Hexapoda</taxon>
        <taxon>Insecta</taxon>
        <taxon>Pterygota</taxon>
        <taxon>Neoptera</taxon>
        <taxon>Endopterygota</taxon>
        <taxon>Lepidoptera</taxon>
        <taxon>Glossata</taxon>
        <taxon>Ditrysia</taxon>
        <taxon>Noctuoidea</taxon>
        <taxon>Erebidae</taxon>
        <taxon>Arctiinae</taxon>
        <taxon>Arctia</taxon>
    </lineage>
</organism>
<reference evidence="2 3" key="1">
    <citation type="submission" date="2020-04" db="EMBL/GenBank/DDBJ databases">
        <authorList>
            <person name="Wallbank WR R."/>
            <person name="Pardo Diaz C."/>
            <person name="Kozak K."/>
            <person name="Martin S."/>
            <person name="Jiggins C."/>
            <person name="Moest M."/>
            <person name="Warren A I."/>
            <person name="Byers J.R.P. K."/>
            <person name="Montejo-Kovacevich G."/>
            <person name="Yen C E."/>
        </authorList>
    </citation>
    <scope>NUCLEOTIDE SEQUENCE [LARGE SCALE GENOMIC DNA]</scope>
</reference>
<dbReference type="OrthoDB" id="537032at2759"/>
<name>A0A8S0YM35_ARCPL</name>
<feature type="region of interest" description="Disordered" evidence="1">
    <location>
        <begin position="286"/>
        <end position="305"/>
    </location>
</feature>
<comment type="caution">
    <text evidence="2">The sequence shown here is derived from an EMBL/GenBank/DDBJ whole genome shotgun (WGS) entry which is preliminary data.</text>
</comment>
<dbReference type="AlphaFoldDB" id="A0A8S0YM35"/>
<gene>
    <name evidence="2" type="ORF">APLA_LOCUS190</name>
</gene>
<sequence length="692" mass="79038">MPISRSNIIPYSRSYSSLFDLFSPISFKLFRQNNPNELKEQSIFHTTCKEPVIKSLNAHSKGEEYVTSEKVNNINNNISSKTLVNSASTIFYDLDDIAKRHSFHCIPELGQSVANLNLLKVMRMKIKHNTFVGQPNAIVQECATQMKPKLLPRDSNEIRSKKVKKKISKNPVISSEIFLRDDEYGLDNGTNDYYIKHGVQRPQKFWSYSKYRTEYTRSMPKEKKLKHSRDTGKHNEDPCPCQLFSYACPCTDKKSLTGLAKHTKSMTMNNQNTSTSKIIAVDRKDNKSNNNKIKKNKQDTVREDKPTNTSVAELIEAMVQNESDVPIQQNLPTYAQNRENIIPDQGKVLKNSKNNNKPKIQKKPRKILCPNCNEEVDIVVSTSTTEEEESLKYENSMINSHEIPSTAAYTYRASPTTVRTKHTDDDLCVHNPPCEILPICQILPNEFYNMNQKCLKNNSSVKATPRVIRITKACRHHPPCTVVPSCQRANVLNNNCEYIPPCLHRPRCVNLPLCVPFSKSLHYEEGQPKFVDDIANSECPHIPRYVKQMGKYGKNIHTLRCEDKSTNPITGAETSFSTASITSIDSECPSHGRRVNQYLQRTRSPSGFRPHAAYVTAFSAVKGPQNIKYNGINKSHVPENRDCQDTYPVRCHRSFIKGKYKKMFSLSRRRKSRLSNHLVNHNPKKTCLIKHS</sequence>
<evidence type="ECO:0000313" key="3">
    <source>
        <dbReference type="Proteomes" id="UP000494256"/>
    </source>
</evidence>